<protein>
    <submittedName>
        <fullName evidence="2">Mobile element protein</fullName>
    </submittedName>
</protein>
<dbReference type="NCBIfam" id="NF033520">
    <property type="entry name" value="transpos_IS982"/>
    <property type="match status" value="1"/>
</dbReference>
<reference evidence="2" key="1">
    <citation type="submission" date="2020-02" db="EMBL/GenBank/DDBJ databases">
        <authorList>
            <person name="Meier V. D."/>
        </authorList>
    </citation>
    <scope>NUCLEOTIDE SEQUENCE</scope>
    <source>
        <strain evidence="2">AVDCRST_MAG94</strain>
    </source>
</reference>
<dbReference type="Pfam" id="PF13612">
    <property type="entry name" value="DDE_Tnp_1_3"/>
    <property type="match status" value="1"/>
</dbReference>
<evidence type="ECO:0000259" key="1">
    <source>
        <dbReference type="Pfam" id="PF13612"/>
    </source>
</evidence>
<gene>
    <name evidence="2" type="ORF">AVDCRST_MAG94-5727</name>
</gene>
<organism evidence="2">
    <name type="scientific">uncultured Leptolyngbya sp</name>
    <dbReference type="NCBI Taxonomy" id="332963"/>
    <lineage>
        <taxon>Bacteria</taxon>
        <taxon>Bacillati</taxon>
        <taxon>Cyanobacteriota</taxon>
        <taxon>Cyanophyceae</taxon>
        <taxon>Leptolyngbyales</taxon>
        <taxon>Leptolyngbyaceae</taxon>
        <taxon>Leptolyngbya group</taxon>
        <taxon>Leptolyngbya</taxon>
        <taxon>environmental samples</taxon>
    </lineage>
</organism>
<proteinExistence type="predicted"/>
<name>A0A6J4NUM9_9CYAN</name>
<evidence type="ECO:0000313" key="2">
    <source>
        <dbReference type="EMBL" id="CAA9397313.1"/>
    </source>
</evidence>
<dbReference type="AlphaFoldDB" id="A0A6J4NUM9"/>
<accession>A0A6J4NUM9</accession>
<feature type="domain" description="Transposase DDE" evidence="1">
    <location>
        <begin position="115"/>
        <end position="268"/>
    </location>
</feature>
<dbReference type="EMBL" id="CADCTY010001966">
    <property type="protein sequence ID" value="CAA9397313.1"/>
    <property type="molecule type" value="Genomic_DNA"/>
</dbReference>
<dbReference type="InterPro" id="IPR025668">
    <property type="entry name" value="Tnp_DDE_dom"/>
</dbReference>
<sequence length="302" mass="34837">MLKSQAQFALMFSLEELFCSVDDFCRSFEPQWKQQLLGSGLQLRNRPRSLSLSEIMTILISFHQSCYRNFKTYYQEKVQAEWAAEFPRLVSYQRFIEWVPGTLVPMCAYLRSCFGNCSGISFMDSTSLRVCHNRRIKQHKVFEDLAACGKTSVDWFFGFKLHLVVNDRGELLNMMLTPGNTDDRTPVPKLLQQLFGKVFADKGYVSQKLAKQLLNTAGIQLITKLKRNMKQRLMPLNDRLLLRKRSIIETIIDQLKNISQIEHSRHRSAVNCFVNILGGLIAYCHQPKKPSIALDHNLLPLA</sequence>